<evidence type="ECO:0000313" key="2">
    <source>
        <dbReference type="EMBL" id="UJG41602.1"/>
    </source>
</evidence>
<dbReference type="AlphaFoldDB" id="A0A9Y1BMH9"/>
<dbReference type="InterPro" id="IPR036390">
    <property type="entry name" value="WH_DNA-bd_sf"/>
</dbReference>
<name>A0A9Y1BMH9_9ARCH</name>
<dbReference type="SUPFAM" id="SSF46785">
    <property type="entry name" value="Winged helix' DNA-binding domain"/>
    <property type="match status" value="2"/>
</dbReference>
<feature type="domain" description="M protein trans-acting positive regulator (MGA) HTH" evidence="1">
    <location>
        <begin position="343"/>
        <end position="380"/>
    </location>
</feature>
<reference evidence="2" key="1">
    <citation type="journal article" date="2022" name="Nat. Microbiol.">
        <title>Unique mobile elements and scalable gene flow at the prokaryote-eukaryote boundary revealed by circularized Asgard archaea genomes.</title>
        <authorList>
            <person name="Wu F."/>
            <person name="Speth D.R."/>
            <person name="Philosof A."/>
            <person name="Cremiere A."/>
            <person name="Narayanan A."/>
            <person name="Barco R.A."/>
            <person name="Connon S.A."/>
            <person name="Amend J.P."/>
            <person name="Antoshechkin I.A."/>
            <person name="Orphan V.J."/>
        </authorList>
    </citation>
    <scope>NUCLEOTIDE SEQUENCE</scope>
    <source>
        <strain evidence="2">PM71</strain>
    </source>
</reference>
<proteinExistence type="predicted"/>
<dbReference type="InterPro" id="IPR013199">
    <property type="entry name" value="HTH_Mga_DNA-bd_dom"/>
</dbReference>
<gene>
    <name evidence="2" type="ORF">K9W45_03845</name>
</gene>
<accession>A0A9Y1BMH9</accession>
<organism evidence="2">
    <name type="scientific">Candidatus Heimdallarchaeum aukensis</name>
    <dbReference type="NCBI Taxonomy" id="2876573"/>
    <lineage>
        <taxon>Archaea</taxon>
        <taxon>Promethearchaeati</taxon>
        <taxon>Candidatus Heimdallarchaeota</taxon>
        <taxon>Candidatus Heimdallarchaeia (ex Rinke et al. 2021) (nom. nud.)</taxon>
        <taxon>Candidatus Heimdallarchaeales</taxon>
        <taxon>Candidatus Heimdallarchaeaceae</taxon>
        <taxon>Candidatus Heimdallarchaeum</taxon>
    </lineage>
</organism>
<evidence type="ECO:0000259" key="1">
    <source>
        <dbReference type="Pfam" id="PF08280"/>
    </source>
</evidence>
<dbReference type="Proteomes" id="UP001201020">
    <property type="component" value="Chromosome"/>
</dbReference>
<dbReference type="InterPro" id="IPR036388">
    <property type="entry name" value="WH-like_DNA-bd_sf"/>
</dbReference>
<dbReference type="Pfam" id="PF08280">
    <property type="entry name" value="HTH_Mga"/>
    <property type="match status" value="1"/>
</dbReference>
<dbReference type="EMBL" id="CP084166">
    <property type="protein sequence ID" value="UJG41602.1"/>
    <property type="molecule type" value="Genomic_DNA"/>
</dbReference>
<sequence>MKYSQIKEREVILEKGREILGSHFKFFKKKVEELNIVPKTPAWDLICFKIYRILYFQKNKGKKSITRQQLEKWLNFWSEYSTEKEYNDLKYVIFSSYKQFLQDEETANKLLSILEYKKNKILLENWSLFLRFFFTLRSRIKPSLTKAEFSLLQAMIKYQITSTKELSKILNKDAGNITRTKKLLFDKGIIYEGISLNLKKTNFVLLLVIVYGFDELSSIHKKENFPKMFLRKSMTLNTSCKALLLYYSFPVPLLKEICRRISEFFDLSIKKKEITKYEILVLHREEQITTFDYSKYDYKNKNWNYSISEIAIALHNKSKTKNELKPRFEDTKESELKLTKPGLKILEYIIKNRDLTVSRIEKETNISQSTIRKYLKHFTNEQLYIKRVNIIPIFGTNDVMIIFKKKVDQKEIHDRLSLFPEVYSEPFTNLITDEKGLIVTVRIPNELVINFIDLFSSIFEEEEPYFFITSFMYTKRVNLPTSRYDTTLQKWY</sequence>
<dbReference type="Gene3D" id="1.10.10.10">
    <property type="entry name" value="Winged helix-like DNA-binding domain superfamily/Winged helix DNA-binding domain"/>
    <property type="match status" value="1"/>
</dbReference>
<protein>
    <submittedName>
        <fullName evidence="2">Winged helix-turn-helix domain-containing protein</fullName>
    </submittedName>
</protein>